<dbReference type="eggNOG" id="COG0457">
    <property type="taxonomic scope" value="Bacteria"/>
</dbReference>
<feature type="compositionally biased region" description="Low complexity" evidence="1">
    <location>
        <begin position="291"/>
        <end position="301"/>
    </location>
</feature>
<evidence type="ECO:0000313" key="2">
    <source>
        <dbReference type="EMBL" id="EFL53225.1"/>
    </source>
</evidence>
<dbReference type="Gene3D" id="1.25.40.10">
    <property type="entry name" value="Tetratricopeptide repeat domain"/>
    <property type="match status" value="1"/>
</dbReference>
<accession>E1JRM4</accession>
<feature type="region of interest" description="Disordered" evidence="1">
    <location>
        <begin position="132"/>
        <end position="197"/>
    </location>
</feature>
<dbReference type="Proteomes" id="UP000006250">
    <property type="component" value="Unassembled WGS sequence"/>
</dbReference>
<gene>
    <name evidence="2" type="ORF">DesfrDRAFT_0273</name>
</gene>
<comment type="caution">
    <text evidence="2">The sequence shown here is derived from an EMBL/GenBank/DDBJ whole genome shotgun (WGS) entry which is preliminary data.</text>
</comment>
<protein>
    <recommendedName>
        <fullName evidence="4">Tetratricopeptide repeat protein</fullName>
    </recommendedName>
</protein>
<organism evidence="2 3">
    <name type="scientific">Solidesulfovibrio fructosivorans JJ]</name>
    <dbReference type="NCBI Taxonomy" id="596151"/>
    <lineage>
        <taxon>Bacteria</taxon>
        <taxon>Pseudomonadati</taxon>
        <taxon>Thermodesulfobacteriota</taxon>
        <taxon>Desulfovibrionia</taxon>
        <taxon>Desulfovibrionales</taxon>
        <taxon>Desulfovibrionaceae</taxon>
        <taxon>Solidesulfovibrio</taxon>
    </lineage>
</organism>
<dbReference type="EMBL" id="AECZ01000001">
    <property type="protein sequence ID" value="EFL53225.1"/>
    <property type="molecule type" value="Genomic_DNA"/>
</dbReference>
<proteinExistence type="predicted"/>
<feature type="region of interest" description="Disordered" evidence="1">
    <location>
        <begin position="279"/>
        <end position="301"/>
    </location>
</feature>
<dbReference type="OrthoDB" id="5471982at2"/>
<dbReference type="SUPFAM" id="SSF48452">
    <property type="entry name" value="TPR-like"/>
    <property type="match status" value="1"/>
</dbReference>
<name>E1JRM4_SOLFR</name>
<evidence type="ECO:0000313" key="3">
    <source>
        <dbReference type="Proteomes" id="UP000006250"/>
    </source>
</evidence>
<dbReference type="AlphaFoldDB" id="E1JRM4"/>
<dbReference type="InterPro" id="IPR011990">
    <property type="entry name" value="TPR-like_helical_dom_sf"/>
</dbReference>
<dbReference type="RefSeq" id="WP_005990364.1">
    <property type="nucleotide sequence ID" value="NZ_AECZ01000001.1"/>
</dbReference>
<evidence type="ECO:0000256" key="1">
    <source>
        <dbReference type="SAM" id="MobiDB-lite"/>
    </source>
</evidence>
<sequence length="326" mass="34567">MVNKIDFYREVLEIEPNSKIFFPLARKLAEQGETTEAAAVLAKGITFHPDHLEAKFFLIELLTGLGRQGEADAVFADVGKMLSNYPSVWLLWSREAAARAKDPSLAMLFLANYFQNQTLTWAEVMERGLKSLRRDSPGETPGQAPEGAATAAQPVVTPEPEPVMETREPVPAVEPQEDAPAPPAAEQKPAEADDDAPQLRGAKEVMELAGILEPPAEAGDKGRARAGKGREAAVCTKSMAAVLAEQGDISGALGIYEELLDSAPSETERQDIEARMAALSPGKGGATPEVPSASDAADAAGKPKSAAKLVSFLEALAGRLDARADN</sequence>
<reference evidence="2 3" key="1">
    <citation type="submission" date="2010-08" db="EMBL/GenBank/DDBJ databases">
        <title>The draft genome of Desulfovibrio fructosovorans JJ.</title>
        <authorList>
            <consortium name="US DOE Joint Genome Institute (JGI-PGF)"/>
            <person name="Lucas S."/>
            <person name="Copeland A."/>
            <person name="Lapidus A."/>
            <person name="Cheng J.-F."/>
            <person name="Bruce D."/>
            <person name="Goodwin L."/>
            <person name="Pitluck S."/>
            <person name="Land M.L."/>
            <person name="Hauser L."/>
            <person name="Chang Y.-J."/>
            <person name="Jeffries C."/>
            <person name="Wall J.D."/>
            <person name="Stahl D.A."/>
            <person name="Arkin A.P."/>
            <person name="Dehal P."/>
            <person name="Stolyar S.M."/>
            <person name="Hazen T.C."/>
            <person name="Woyke T.J."/>
        </authorList>
    </citation>
    <scope>NUCLEOTIDE SEQUENCE [LARGE SCALE GENOMIC DNA]</scope>
    <source>
        <strain evidence="2 3">JJ</strain>
    </source>
</reference>
<evidence type="ECO:0008006" key="4">
    <source>
        <dbReference type="Google" id="ProtNLM"/>
    </source>
</evidence>
<dbReference type="STRING" id="596151.DesfrDRAFT_0273"/>
<keyword evidence="3" id="KW-1185">Reference proteome</keyword>